<dbReference type="Pfam" id="PF26262">
    <property type="entry name" value="DUF8066"/>
    <property type="match status" value="1"/>
</dbReference>
<feature type="transmembrane region" description="Helical" evidence="1">
    <location>
        <begin position="16"/>
        <end position="34"/>
    </location>
</feature>
<name>A0ABD5WHB3_9EURY</name>
<dbReference type="EMBL" id="JBHSZH010000005">
    <property type="protein sequence ID" value="MFC7079861.1"/>
    <property type="molecule type" value="Genomic_DNA"/>
</dbReference>
<keyword evidence="1" id="KW-0812">Transmembrane</keyword>
<evidence type="ECO:0000313" key="2">
    <source>
        <dbReference type="EMBL" id="MFC7079861.1"/>
    </source>
</evidence>
<protein>
    <submittedName>
        <fullName evidence="2">Uncharacterized protein</fullName>
    </submittedName>
</protein>
<comment type="caution">
    <text evidence="2">The sequence shown here is derived from an EMBL/GenBank/DDBJ whole genome shotgun (WGS) entry which is preliminary data.</text>
</comment>
<keyword evidence="1" id="KW-0472">Membrane</keyword>
<organism evidence="2 3">
    <name type="scientific">Halorussus caseinilyticus</name>
    <dbReference type="NCBI Taxonomy" id="3034025"/>
    <lineage>
        <taxon>Archaea</taxon>
        <taxon>Methanobacteriati</taxon>
        <taxon>Methanobacteriota</taxon>
        <taxon>Stenosarchaea group</taxon>
        <taxon>Halobacteria</taxon>
        <taxon>Halobacteriales</taxon>
        <taxon>Haladaptataceae</taxon>
        <taxon>Halorussus</taxon>
    </lineage>
</organism>
<gene>
    <name evidence="2" type="ORF">ACFQJ6_06675</name>
</gene>
<feature type="transmembrane region" description="Helical" evidence="1">
    <location>
        <begin position="40"/>
        <end position="59"/>
    </location>
</feature>
<keyword evidence="3" id="KW-1185">Reference proteome</keyword>
<keyword evidence="1" id="KW-1133">Transmembrane helix</keyword>
<evidence type="ECO:0000256" key="1">
    <source>
        <dbReference type="SAM" id="Phobius"/>
    </source>
</evidence>
<dbReference type="AlphaFoldDB" id="A0ABD5WHB3"/>
<accession>A0ABD5WHB3</accession>
<dbReference type="InterPro" id="IPR058379">
    <property type="entry name" value="DUF8066"/>
</dbReference>
<sequence>MPADESPTRAYEPSTGLRVALGVLALVVVLYSVVVATRPLLGVAIVVWLFGAYLLWRFFRLAARFVRAVERIADAMEARES</sequence>
<evidence type="ECO:0000313" key="3">
    <source>
        <dbReference type="Proteomes" id="UP001596407"/>
    </source>
</evidence>
<dbReference type="Proteomes" id="UP001596407">
    <property type="component" value="Unassembled WGS sequence"/>
</dbReference>
<reference evidence="2 3" key="1">
    <citation type="journal article" date="2019" name="Int. J. Syst. Evol. Microbiol.">
        <title>The Global Catalogue of Microorganisms (GCM) 10K type strain sequencing project: providing services to taxonomists for standard genome sequencing and annotation.</title>
        <authorList>
            <consortium name="The Broad Institute Genomics Platform"/>
            <consortium name="The Broad Institute Genome Sequencing Center for Infectious Disease"/>
            <person name="Wu L."/>
            <person name="Ma J."/>
        </authorList>
    </citation>
    <scope>NUCLEOTIDE SEQUENCE [LARGE SCALE GENOMIC DNA]</scope>
    <source>
        <strain evidence="2 3">DT72</strain>
    </source>
</reference>
<proteinExistence type="predicted"/>
<dbReference type="RefSeq" id="WP_276279035.1">
    <property type="nucleotide sequence ID" value="NZ_CP119809.1"/>
</dbReference>
<dbReference type="GeneID" id="79303590"/>